<protein>
    <submittedName>
        <fullName evidence="2">Uncharacterized protein</fullName>
    </submittedName>
</protein>
<gene>
    <name evidence="2" type="ORF">KFK09_027257</name>
</gene>
<organism evidence="2 3">
    <name type="scientific">Dendrobium nobile</name>
    <name type="common">Orchid</name>
    <dbReference type="NCBI Taxonomy" id="94219"/>
    <lineage>
        <taxon>Eukaryota</taxon>
        <taxon>Viridiplantae</taxon>
        <taxon>Streptophyta</taxon>
        <taxon>Embryophyta</taxon>
        <taxon>Tracheophyta</taxon>
        <taxon>Spermatophyta</taxon>
        <taxon>Magnoliopsida</taxon>
        <taxon>Liliopsida</taxon>
        <taxon>Asparagales</taxon>
        <taxon>Orchidaceae</taxon>
        <taxon>Epidendroideae</taxon>
        <taxon>Malaxideae</taxon>
        <taxon>Dendrobiinae</taxon>
        <taxon>Dendrobium</taxon>
    </lineage>
</organism>
<reference evidence="2" key="1">
    <citation type="journal article" date="2022" name="Front. Genet.">
        <title>Chromosome-Scale Assembly of the Dendrobium nobile Genome Provides Insights Into the Molecular Mechanism of the Biosynthesis of the Medicinal Active Ingredient of Dendrobium.</title>
        <authorList>
            <person name="Xu Q."/>
            <person name="Niu S.-C."/>
            <person name="Li K.-L."/>
            <person name="Zheng P.-J."/>
            <person name="Zhang X.-J."/>
            <person name="Jia Y."/>
            <person name="Liu Y."/>
            <person name="Niu Y.-X."/>
            <person name="Yu L.-H."/>
            <person name="Chen D.-F."/>
            <person name="Zhang G.-Q."/>
        </authorList>
    </citation>
    <scope>NUCLEOTIDE SEQUENCE</scope>
    <source>
        <tissue evidence="2">Leaf</tissue>
    </source>
</reference>
<accession>A0A8T3AAL3</accession>
<dbReference type="AlphaFoldDB" id="A0A8T3AAL3"/>
<sequence>MPFLAWMRFNILFDLFDYAIFLFKLLAYFISFSLKMHSSANLYFYALSFFMNNSPMSFQSMNLCMK</sequence>
<proteinExistence type="predicted"/>
<name>A0A8T3AAL3_DENNO</name>
<dbReference type="Proteomes" id="UP000829196">
    <property type="component" value="Unassembled WGS sequence"/>
</dbReference>
<evidence type="ECO:0000313" key="3">
    <source>
        <dbReference type="Proteomes" id="UP000829196"/>
    </source>
</evidence>
<evidence type="ECO:0000313" key="2">
    <source>
        <dbReference type="EMBL" id="KAI0492981.1"/>
    </source>
</evidence>
<keyword evidence="1" id="KW-1133">Transmembrane helix</keyword>
<dbReference type="EMBL" id="JAGYWB010000018">
    <property type="protein sequence ID" value="KAI0492981.1"/>
    <property type="molecule type" value="Genomic_DNA"/>
</dbReference>
<keyword evidence="1" id="KW-0472">Membrane</keyword>
<comment type="caution">
    <text evidence="2">The sequence shown here is derived from an EMBL/GenBank/DDBJ whole genome shotgun (WGS) entry which is preliminary data.</text>
</comment>
<keyword evidence="3" id="KW-1185">Reference proteome</keyword>
<keyword evidence="1" id="KW-0812">Transmembrane</keyword>
<evidence type="ECO:0000256" key="1">
    <source>
        <dbReference type="SAM" id="Phobius"/>
    </source>
</evidence>
<feature type="transmembrane region" description="Helical" evidence="1">
    <location>
        <begin position="12"/>
        <end position="30"/>
    </location>
</feature>